<proteinExistence type="predicted"/>
<evidence type="ECO:0000259" key="1">
    <source>
        <dbReference type="Pfam" id="PF05368"/>
    </source>
</evidence>
<accession>A0A7D6DY07</accession>
<dbReference type="InterPro" id="IPR036291">
    <property type="entry name" value="NAD(P)-bd_dom_sf"/>
</dbReference>
<dbReference type="Proteomes" id="UP000510682">
    <property type="component" value="Chromosome"/>
</dbReference>
<keyword evidence="3" id="KW-1185">Reference proteome</keyword>
<sequence length="305" mass="34046">MEIGRVIIFGASGFQGLPQVQLAAASGYQTRAVSRNTQRFAAAEYSGVETVVADYEDSGSLREAFADVDAMFFQAPALGDTDRLARQLDNLIAAATDAGLKLAIINSSMWAPDDPPCGEPVYDGVAAMEQRFVSSGIPYVIFRPTLFMNNLQGHWVKEQIIDGVYPYCHRADMKADWICLEDVAKFMVAALERPDLLGRKIRIGGPQRLTTLQMLEILSEAVGRTIEHQWITPREFGESFWRTFGHTTGLEREAFVNDVDSFYTFNNFAPQKPFECNSIAAVELIPVELTSMRTWAEAQDWTRPN</sequence>
<organism evidence="2 3">
    <name type="scientific">Mycobacterium vicinigordonae</name>
    <dbReference type="NCBI Taxonomy" id="1719132"/>
    <lineage>
        <taxon>Bacteria</taxon>
        <taxon>Bacillati</taxon>
        <taxon>Actinomycetota</taxon>
        <taxon>Actinomycetes</taxon>
        <taxon>Mycobacteriales</taxon>
        <taxon>Mycobacteriaceae</taxon>
        <taxon>Mycobacterium</taxon>
    </lineage>
</organism>
<dbReference type="InterPro" id="IPR008030">
    <property type="entry name" value="NmrA-like"/>
</dbReference>
<dbReference type="Gene3D" id="3.40.50.720">
    <property type="entry name" value="NAD(P)-binding Rossmann-like Domain"/>
    <property type="match status" value="1"/>
</dbReference>
<reference evidence="3" key="1">
    <citation type="submission" date="2020-07" db="EMBL/GenBank/DDBJ databases">
        <title>Description of Mycobacterium gordonae subsp. intergordonae subsp.nov. and Mycobacterium gordonae subsp. gordonae subsp. nov.</title>
        <authorList>
            <person name="Yu X."/>
        </authorList>
    </citation>
    <scope>NUCLEOTIDE SEQUENCE [LARGE SCALE GENOMIC DNA]</scope>
    <source>
        <strain evidence="3">24</strain>
    </source>
</reference>
<dbReference type="PANTHER" id="PTHR43162">
    <property type="match status" value="1"/>
</dbReference>
<dbReference type="Pfam" id="PF05368">
    <property type="entry name" value="NmrA"/>
    <property type="match status" value="1"/>
</dbReference>
<reference evidence="3" key="3">
    <citation type="submission" date="2023-07" db="EMBL/GenBank/DDBJ databases">
        <title>Description of Mycobacterium gordonae subsp. intergordonae subsp.nov. and Mycobacterium gordonae subsp. gordonae subsp. nov.</title>
        <authorList>
            <person name="Huang H."/>
        </authorList>
    </citation>
    <scope>NUCLEOTIDE SEQUENCE [LARGE SCALE GENOMIC DNA]</scope>
    <source>
        <strain evidence="3">24</strain>
    </source>
</reference>
<feature type="domain" description="NmrA-like" evidence="1">
    <location>
        <begin position="5"/>
        <end position="236"/>
    </location>
</feature>
<protein>
    <submittedName>
        <fullName evidence="2">NmrA family NAD(P)-binding protein</fullName>
    </submittedName>
</protein>
<dbReference type="InterPro" id="IPR051604">
    <property type="entry name" value="Ergot_Alk_Oxidoreductase"/>
</dbReference>
<dbReference type="RefSeq" id="WP_180916137.1">
    <property type="nucleotide sequence ID" value="NZ_CP059165.1"/>
</dbReference>
<name>A0A7D6DY07_9MYCO</name>
<evidence type="ECO:0000313" key="2">
    <source>
        <dbReference type="EMBL" id="QLL07564.1"/>
    </source>
</evidence>
<evidence type="ECO:0000313" key="3">
    <source>
        <dbReference type="Proteomes" id="UP000510682"/>
    </source>
</evidence>
<dbReference type="SUPFAM" id="SSF51735">
    <property type="entry name" value="NAD(P)-binding Rossmann-fold domains"/>
    <property type="match status" value="1"/>
</dbReference>
<dbReference type="AlphaFoldDB" id="A0A7D6DY07"/>
<dbReference type="PANTHER" id="PTHR43162:SF1">
    <property type="entry name" value="PRESTALK A DIFFERENTIATION PROTEIN A"/>
    <property type="match status" value="1"/>
</dbReference>
<gene>
    <name evidence="2" type="ORF">H0P51_00585</name>
</gene>
<dbReference type="KEGG" id="mgor:H0P51_00585"/>
<reference evidence="2 3" key="2">
    <citation type="submission" date="2020-07" db="EMBL/GenBank/DDBJ databases">
        <authorList>
            <person name="Yu X."/>
        </authorList>
    </citation>
    <scope>NUCLEOTIDE SEQUENCE [LARGE SCALE GENOMIC DNA]</scope>
    <source>
        <strain evidence="3">24</strain>
    </source>
</reference>
<dbReference type="EMBL" id="CP059165">
    <property type="protein sequence ID" value="QLL07564.1"/>
    <property type="molecule type" value="Genomic_DNA"/>
</dbReference>